<keyword evidence="7" id="KW-1185">Reference proteome</keyword>
<dbReference type="SUPFAM" id="SSF50475">
    <property type="entry name" value="FMN-binding split barrel"/>
    <property type="match status" value="1"/>
</dbReference>
<name>A0ABS4CIC3_9ENTE</name>
<comment type="cofactor">
    <cofactor evidence="1">
        <name>FMN</name>
        <dbReference type="ChEBI" id="CHEBI:58210"/>
    </cofactor>
</comment>
<evidence type="ECO:0000313" key="6">
    <source>
        <dbReference type="EMBL" id="MBP1046379.1"/>
    </source>
</evidence>
<evidence type="ECO:0000256" key="1">
    <source>
        <dbReference type="ARBA" id="ARBA00001917"/>
    </source>
</evidence>
<dbReference type="InterPro" id="IPR012349">
    <property type="entry name" value="Split_barrel_FMN-bd"/>
</dbReference>
<organism evidence="6 7">
    <name type="scientific">Enterococcus larvae</name>
    <dbReference type="NCBI Taxonomy" id="2794352"/>
    <lineage>
        <taxon>Bacteria</taxon>
        <taxon>Bacillati</taxon>
        <taxon>Bacillota</taxon>
        <taxon>Bacilli</taxon>
        <taxon>Lactobacillales</taxon>
        <taxon>Enterococcaceae</taxon>
        <taxon>Enterococcus</taxon>
    </lineage>
</organism>
<protein>
    <submittedName>
        <fullName evidence="6">Flavin reductase family protein</fullName>
    </submittedName>
</protein>
<gene>
    <name evidence="6" type="ORF">I6N96_08785</name>
</gene>
<evidence type="ECO:0000313" key="7">
    <source>
        <dbReference type="Proteomes" id="UP000673375"/>
    </source>
</evidence>
<accession>A0ABS4CIC3</accession>
<dbReference type="PANTHER" id="PTHR33798">
    <property type="entry name" value="FLAVOPROTEIN OXYGENASE"/>
    <property type="match status" value="1"/>
</dbReference>
<reference evidence="6 7" key="1">
    <citation type="submission" date="2020-12" db="EMBL/GenBank/DDBJ databases">
        <title>Vagococcus allomyrinae sp. nov. and Enterococcus lavae sp. nov., isolated from the larvae of Allomyrina dichotoma.</title>
        <authorList>
            <person name="Lee S.D."/>
        </authorList>
    </citation>
    <scope>NUCLEOTIDE SEQUENCE [LARGE SCALE GENOMIC DNA]</scope>
    <source>
        <strain evidence="6 7">BWM-S5</strain>
    </source>
</reference>
<evidence type="ECO:0000256" key="4">
    <source>
        <dbReference type="ARBA" id="ARBA00038054"/>
    </source>
</evidence>
<feature type="domain" description="Flavin reductase like" evidence="5">
    <location>
        <begin position="20"/>
        <end position="178"/>
    </location>
</feature>
<dbReference type="Gene3D" id="2.30.110.10">
    <property type="entry name" value="Electron Transport, Fmn-binding Protein, Chain A"/>
    <property type="match status" value="1"/>
</dbReference>
<evidence type="ECO:0000256" key="2">
    <source>
        <dbReference type="ARBA" id="ARBA00022630"/>
    </source>
</evidence>
<proteinExistence type="inferred from homology"/>
<evidence type="ECO:0000256" key="3">
    <source>
        <dbReference type="ARBA" id="ARBA00022643"/>
    </source>
</evidence>
<keyword evidence="3" id="KW-0288">FMN</keyword>
<dbReference type="Proteomes" id="UP000673375">
    <property type="component" value="Unassembled WGS sequence"/>
</dbReference>
<dbReference type="PANTHER" id="PTHR33798:SF5">
    <property type="entry name" value="FLAVIN REDUCTASE LIKE DOMAIN-CONTAINING PROTEIN"/>
    <property type="match status" value="1"/>
</dbReference>
<comment type="similarity">
    <text evidence="4">Belongs to the flavoredoxin family.</text>
</comment>
<evidence type="ECO:0000259" key="5">
    <source>
        <dbReference type="SMART" id="SM00903"/>
    </source>
</evidence>
<comment type="caution">
    <text evidence="6">The sequence shown here is derived from an EMBL/GenBank/DDBJ whole genome shotgun (WGS) entry which is preliminary data.</text>
</comment>
<dbReference type="EMBL" id="JAEDXU010000004">
    <property type="protein sequence ID" value="MBP1046379.1"/>
    <property type="molecule type" value="Genomic_DNA"/>
</dbReference>
<dbReference type="InterPro" id="IPR002563">
    <property type="entry name" value="Flavin_Rdtase-like_dom"/>
</dbReference>
<dbReference type="SMART" id="SM00903">
    <property type="entry name" value="Flavin_Reduct"/>
    <property type="match status" value="1"/>
</dbReference>
<dbReference type="RefSeq" id="WP_209557205.1">
    <property type="nucleotide sequence ID" value="NZ_JAEDXU010000004.1"/>
</dbReference>
<dbReference type="Pfam" id="PF01613">
    <property type="entry name" value="Flavin_Reduct"/>
    <property type="match status" value="1"/>
</dbReference>
<keyword evidence="2" id="KW-0285">Flavoprotein</keyword>
<sequence length="206" mass="22905">MLHYSSKDLSKKQQYKFLSGSIIPRPIAWVTTMSTASGVVNAAPFSFFNAASSELPLITLAILRKQGHMKDTARNILENHELVIHLVDDQVLAEMNQTAASLSEDESEILLNHIETVPSRSVSVPAIKKAKLRMEATLYQHVALQDHEGDVITDLIIAEVTDFHFSEAVFDEEKEYILPEALQPVARLAGTGYAHISNITNLERPK</sequence>